<accession>A0ABD0YPZ7</accession>
<evidence type="ECO:0000313" key="1">
    <source>
        <dbReference type="EMBL" id="KAL1138046.1"/>
    </source>
</evidence>
<comment type="caution">
    <text evidence="1">The sequence shown here is derived from an EMBL/GenBank/DDBJ whole genome shotgun (WGS) entry which is preliminary data.</text>
</comment>
<keyword evidence="2" id="KW-1185">Reference proteome</keyword>
<dbReference type="Proteomes" id="UP001558652">
    <property type="component" value="Unassembled WGS sequence"/>
</dbReference>
<gene>
    <name evidence="1" type="ORF">AAG570_009741</name>
</gene>
<protein>
    <submittedName>
        <fullName evidence="1">Uncharacterized protein</fullName>
    </submittedName>
</protein>
<name>A0ABD0YPZ7_9HEMI</name>
<organism evidence="1 2">
    <name type="scientific">Ranatra chinensis</name>
    <dbReference type="NCBI Taxonomy" id="642074"/>
    <lineage>
        <taxon>Eukaryota</taxon>
        <taxon>Metazoa</taxon>
        <taxon>Ecdysozoa</taxon>
        <taxon>Arthropoda</taxon>
        <taxon>Hexapoda</taxon>
        <taxon>Insecta</taxon>
        <taxon>Pterygota</taxon>
        <taxon>Neoptera</taxon>
        <taxon>Paraneoptera</taxon>
        <taxon>Hemiptera</taxon>
        <taxon>Heteroptera</taxon>
        <taxon>Panheteroptera</taxon>
        <taxon>Nepomorpha</taxon>
        <taxon>Nepidae</taxon>
        <taxon>Ranatrinae</taxon>
        <taxon>Ranatra</taxon>
    </lineage>
</organism>
<dbReference type="EMBL" id="JBFDAA010000004">
    <property type="protein sequence ID" value="KAL1138046.1"/>
    <property type="molecule type" value="Genomic_DNA"/>
</dbReference>
<sequence>MKEGWRWEEHWKRWYRRTTETVLPLLAEARLLVDNCSTLHRLLNLNMNFTTPLNNLLLRLFTPQQEGQLTVHWLGMVSTIMLSLCTYKEERILLELEQLNLYVREEGDDPLNVKTVSKTLPPQSLMAKLILRVVKTSVMTLKNRQENILENEKCGSLEKLLANFILCNIHISQPGKVQEKFNIIKKLI</sequence>
<proteinExistence type="predicted"/>
<evidence type="ECO:0000313" key="2">
    <source>
        <dbReference type="Proteomes" id="UP001558652"/>
    </source>
</evidence>
<reference evidence="1 2" key="1">
    <citation type="submission" date="2024-07" db="EMBL/GenBank/DDBJ databases">
        <title>Chromosome-level genome assembly of the water stick insect Ranatra chinensis (Heteroptera: Nepidae).</title>
        <authorList>
            <person name="Liu X."/>
        </authorList>
    </citation>
    <scope>NUCLEOTIDE SEQUENCE [LARGE SCALE GENOMIC DNA]</scope>
    <source>
        <strain evidence="1">Cailab_2021Rc</strain>
        <tissue evidence="1">Muscle</tissue>
    </source>
</reference>
<dbReference type="AlphaFoldDB" id="A0ABD0YPZ7"/>